<comment type="subcellular location">
    <subcellularLocation>
        <location evidence="1">Cell membrane</location>
        <topology evidence="1">Multi-pass membrane protein</topology>
    </subcellularLocation>
</comment>
<evidence type="ECO:0000259" key="7">
    <source>
        <dbReference type="Pfam" id="PF02687"/>
    </source>
</evidence>
<protein>
    <submittedName>
        <fullName evidence="9">ABC transporter permease</fullName>
    </submittedName>
</protein>
<name>A0ABW6A5I7_9BACT</name>
<accession>A0ABW6A5I7</accession>
<evidence type="ECO:0000256" key="2">
    <source>
        <dbReference type="ARBA" id="ARBA00022475"/>
    </source>
</evidence>
<feature type="domain" description="ABC3 transporter permease C-terminal" evidence="7">
    <location>
        <begin position="671"/>
        <end position="783"/>
    </location>
</feature>
<evidence type="ECO:0000256" key="3">
    <source>
        <dbReference type="ARBA" id="ARBA00022692"/>
    </source>
</evidence>
<dbReference type="Pfam" id="PF12704">
    <property type="entry name" value="MacB_PCD"/>
    <property type="match status" value="2"/>
</dbReference>
<keyword evidence="4 6" id="KW-1133">Transmembrane helix</keyword>
<dbReference type="InterPro" id="IPR003838">
    <property type="entry name" value="ABC3_permease_C"/>
</dbReference>
<feature type="transmembrane region" description="Helical" evidence="6">
    <location>
        <begin position="421"/>
        <end position="445"/>
    </location>
</feature>
<evidence type="ECO:0000256" key="6">
    <source>
        <dbReference type="SAM" id="Phobius"/>
    </source>
</evidence>
<comment type="caution">
    <text evidence="9">The sequence shown here is derived from an EMBL/GenBank/DDBJ whole genome shotgun (WGS) entry which is preliminary data.</text>
</comment>
<evidence type="ECO:0000256" key="1">
    <source>
        <dbReference type="ARBA" id="ARBA00004651"/>
    </source>
</evidence>
<keyword evidence="5 6" id="KW-0472">Membrane</keyword>
<evidence type="ECO:0000259" key="8">
    <source>
        <dbReference type="Pfam" id="PF12704"/>
    </source>
</evidence>
<organism evidence="9 10">
    <name type="scientific">Terrimonas rubra</name>
    <dbReference type="NCBI Taxonomy" id="1035890"/>
    <lineage>
        <taxon>Bacteria</taxon>
        <taxon>Pseudomonadati</taxon>
        <taxon>Bacteroidota</taxon>
        <taxon>Chitinophagia</taxon>
        <taxon>Chitinophagales</taxon>
        <taxon>Chitinophagaceae</taxon>
        <taxon>Terrimonas</taxon>
    </lineage>
</organism>
<proteinExistence type="predicted"/>
<keyword evidence="2" id="KW-1003">Cell membrane</keyword>
<evidence type="ECO:0000313" key="9">
    <source>
        <dbReference type="EMBL" id="MFD2920037.1"/>
    </source>
</evidence>
<dbReference type="Pfam" id="PF02687">
    <property type="entry name" value="FtsX"/>
    <property type="match status" value="2"/>
</dbReference>
<dbReference type="PANTHER" id="PTHR30572:SF18">
    <property type="entry name" value="ABC-TYPE MACROLIDE FAMILY EXPORT SYSTEM PERMEASE COMPONENT 2"/>
    <property type="match status" value="1"/>
</dbReference>
<evidence type="ECO:0000313" key="10">
    <source>
        <dbReference type="Proteomes" id="UP001597511"/>
    </source>
</evidence>
<feature type="domain" description="MacB-like periplasmic core" evidence="8">
    <location>
        <begin position="20"/>
        <end position="225"/>
    </location>
</feature>
<evidence type="ECO:0000256" key="5">
    <source>
        <dbReference type="ARBA" id="ARBA00023136"/>
    </source>
</evidence>
<feature type="transmembrane region" description="Helical" evidence="6">
    <location>
        <begin position="330"/>
        <end position="357"/>
    </location>
</feature>
<keyword evidence="3 6" id="KW-0812">Transmembrane</keyword>
<feature type="transmembrane region" description="Helical" evidence="6">
    <location>
        <begin position="752"/>
        <end position="772"/>
    </location>
</feature>
<gene>
    <name evidence="9" type="ORF">ACFS6H_09980</name>
</gene>
<feature type="transmembrane region" description="Helical" evidence="6">
    <location>
        <begin position="723"/>
        <end position="740"/>
    </location>
</feature>
<dbReference type="InterPro" id="IPR050250">
    <property type="entry name" value="Macrolide_Exporter_MacB"/>
</dbReference>
<sequence length="791" mass="87822">MFKNYFKIALRNIFRHKAYSAINIIGLSIGMAASIFILLWVSNEKSYDRFHEKASKIYRITADAGNDFKAAVSPAPMPPFLQQTIPAITNTVRLNDRLTTVLQSGDKKFEEKNGFFVDSSFFQVFSFPVVSGNVAQALTRPDAILLSEALAVKYFGNENAVGKVLRLNNVSDVYVSAVFKNVPANSHLQFDYLRPMLAIAASHQDLKEEKWDNFNFYGYIQLNDNFKATDASLATLTKQINDIYKSKVDDTNFKINFQLQPLTDIHLYSKLQIDLPGHGNGQYVNIFFGVAIFILIVACINFMNLATARSARRAKEVGLRKVVGAGRRQLVLQFLGESVMIAFFSLMIAILLVWLALPGFNSLAGKELAINLFDGKLITFLIGIALFTGLVAGSYPALYLSGFKPVRVLKGSIKSVGANLVLRNGLVITQFVLSIVLLVGTIVVYRQLNYIKTMNLGFDKSNLVYMPMKGEIWNKQDAYKTLLKTNPLTADYAITNDVPTNLSSGTINVRWEGKEPGKQVVIPTLQVDEGFFDVFQMQMLSGRGFSKEFKGDTSSFVINEKMAGLMGLNAATAVGKTITLWDVPGTVIGVVKDFNFKPVQTRIEPLIMNLNTWGGIAVVRIQPGKTEATLKALNDIHASLNPAFPFTYNFLDQDLDNQYKGEQRVGSLFNLFAILAIFISCLGLYGLSAYMTEQRSKEIGVRKVLGASVFNVVYLLSQKFTKLIIIAIIIAIPLSWYMISNWLNGFAYRVEIGWAVFVLASVAAVFIAWLTVSYESIKAAIANPVKSIKAE</sequence>
<reference evidence="10" key="1">
    <citation type="journal article" date="2019" name="Int. J. Syst. Evol. Microbiol.">
        <title>The Global Catalogue of Microorganisms (GCM) 10K type strain sequencing project: providing services to taxonomists for standard genome sequencing and annotation.</title>
        <authorList>
            <consortium name="The Broad Institute Genomics Platform"/>
            <consortium name="The Broad Institute Genome Sequencing Center for Infectious Disease"/>
            <person name="Wu L."/>
            <person name="Ma J."/>
        </authorList>
    </citation>
    <scope>NUCLEOTIDE SEQUENCE [LARGE SCALE GENOMIC DNA]</scope>
    <source>
        <strain evidence="10">KCTC 23299</strain>
    </source>
</reference>
<keyword evidence="10" id="KW-1185">Reference proteome</keyword>
<feature type="domain" description="ABC3 transporter permease C-terminal" evidence="7">
    <location>
        <begin position="290"/>
        <end position="402"/>
    </location>
</feature>
<feature type="transmembrane region" description="Helical" evidence="6">
    <location>
        <begin position="668"/>
        <end position="687"/>
    </location>
</feature>
<dbReference type="InterPro" id="IPR025857">
    <property type="entry name" value="MacB_PCD"/>
</dbReference>
<dbReference type="Proteomes" id="UP001597511">
    <property type="component" value="Unassembled WGS sequence"/>
</dbReference>
<evidence type="ECO:0000256" key="4">
    <source>
        <dbReference type="ARBA" id="ARBA00022989"/>
    </source>
</evidence>
<feature type="transmembrane region" description="Helical" evidence="6">
    <location>
        <begin position="283"/>
        <end position="305"/>
    </location>
</feature>
<feature type="domain" description="MacB-like periplasmic core" evidence="8">
    <location>
        <begin position="458"/>
        <end position="628"/>
    </location>
</feature>
<dbReference type="RefSeq" id="WP_386097868.1">
    <property type="nucleotide sequence ID" value="NZ_JBHUOZ010000003.1"/>
</dbReference>
<dbReference type="EMBL" id="JBHUOZ010000003">
    <property type="protein sequence ID" value="MFD2920037.1"/>
    <property type="molecule type" value="Genomic_DNA"/>
</dbReference>
<feature type="transmembrane region" description="Helical" evidence="6">
    <location>
        <begin position="21"/>
        <end position="41"/>
    </location>
</feature>
<feature type="transmembrane region" description="Helical" evidence="6">
    <location>
        <begin position="377"/>
        <end position="400"/>
    </location>
</feature>
<dbReference type="PANTHER" id="PTHR30572">
    <property type="entry name" value="MEMBRANE COMPONENT OF TRANSPORTER-RELATED"/>
    <property type="match status" value="1"/>
</dbReference>